<evidence type="ECO:0000313" key="1">
    <source>
        <dbReference type="EMBL" id="KAJ9093746.1"/>
    </source>
</evidence>
<reference evidence="1" key="1">
    <citation type="submission" date="2023-04" db="EMBL/GenBank/DDBJ databases">
        <title>Draft Genome sequencing of Naganishia species isolated from polar environments using Oxford Nanopore Technology.</title>
        <authorList>
            <person name="Leo P."/>
            <person name="Venkateswaran K."/>
        </authorList>
    </citation>
    <scope>NUCLEOTIDE SEQUENCE</scope>
    <source>
        <strain evidence="1">MNA-CCFEE 5423</strain>
    </source>
</reference>
<accession>A0ACC2V516</accession>
<sequence>MDGEDPDKARKRVNRERQRRLRARRAEPAAAEAEAAQAAQRAAEINARGRGRGRGRGSGGGGRGGGAGRGGGVGAGIGCRGAPSAGRSGGRAMGRAVDDGRGRGGRRGSPAASNNASSEQGQTTFLNSDGAAEKGDPSNNPGRAADGSTPFSNWSITPDPQRPSSPLVFVDDSQQASASAAATGTSHTPQYGLDFARFRISDVTSKRLQAMEIIERLQEHGMAERTTDSVVDKIDDCWRRSCQIADMLRNRTGEGVIEETTASIDLTVNALEMLAGDSNGKIYLQLRDVLADRHGVHPLALHESTAPVTQSSREDTVRLMLRGLPDDEPTTDEDAPGEIDLDFQEGREGEDREDIGEDGWNDAEDYGEEEEGGNGYEGKTAYDTSKPRTTPALERTLRNLDDRHLSQTTPADFPPPPKGKERDEIGSTIGDGFSIYQETVSQHDAKKEERLAKKQKFFDEKLELEKVRDKREAAKHKLELEETERVVAEVVRQRHANQVREFLGYIDLDFGLELSGELAFATQWDTVKPRMERIVANRQAAQGLADRNAVGDGEEALKEQREINNKK</sequence>
<evidence type="ECO:0000313" key="2">
    <source>
        <dbReference type="Proteomes" id="UP001227268"/>
    </source>
</evidence>
<proteinExistence type="predicted"/>
<gene>
    <name evidence="1" type="ORF">QFC21_006343</name>
</gene>
<organism evidence="1 2">
    <name type="scientific">Naganishia friedmannii</name>
    <dbReference type="NCBI Taxonomy" id="89922"/>
    <lineage>
        <taxon>Eukaryota</taxon>
        <taxon>Fungi</taxon>
        <taxon>Dikarya</taxon>
        <taxon>Basidiomycota</taxon>
        <taxon>Agaricomycotina</taxon>
        <taxon>Tremellomycetes</taxon>
        <taxon>Filobasidiales</taxon>
        <taxon>Filobasidiaceae</taxon>
        <taxon>Naganishia</taxon>
    </lineage>
</organism>
<name>A0ACC2V516_9TREE</name>
<protein>
    <submittedName>
        <fullName evidence="1">Uncharacterized protein</fullName>
    </submittedName>
</protein>
<dbReference type="EMBL" id="JASBWT010000029">
    <property type="protein sequence ID" value="KAJ9093746.1"/>
    <property type="molecule type" value="Genomic_DNA"/>
</dbReference>
<dbReference type="Proteomes" id="UP001227268">
    <property type="component" value="Unassembled WGS sequence"/>
</dbReference>
<keyword evidence="2" id="KW-1185">Reference proteome</keyword>
<comment type="caution">
    <text evidence="1">The sequence shown here is derived from an EMBL/GenBank/DDBJ whole genome shotgun (WGS) entry which is preliminary data.</text>
</comment>